<dbReference type="Pfam" id="PF00106">
    <property type="entry name" value="adh_short"/>
    <property type="match status" value="1"/>
</dbReference>
<dbReference type="Proteomes" id="UP000566819">
    <property type="component" value="Unassembled WGS sequence"/>
</dbReference>
<feature type="region of interest" description="Disordered" evidence="5">
    <location>
        <begin position="364"/>
        <end position="425"/>
    </location>
</feature>
<evidence type="ECO:0000256" key="3">
    <source>
        <dbReference type="ARBA" id="ARBA00023002"/>
    </source>
</evidence>
<protein>
    <submittedName>
        <fullName evidence="6">Uncharacterized protein</fullName>
    </submittedName>
</protein>
<dbReference type="PRINTS" id="PR00081">
    <property type="entry name" value="GDHRDH"/>
</dbReference>
<evidence type="ECO:0000256" key="4">
    <source>
        <dbReference type="RuleBase" id="RU000363"/>
    </source>
</evidence>
<dbReference type="EMBL" id="JAAMPI010000627">
    <property type="protein sequence ID" value="KAF4629784.1"/>
    <property type="molecule type" value="Genomic_DNA"/>
</dbReference>
<dbReference type="InterPro" id="IPR051911">
    <property type="entry name" value="SDR_oxidoreductase"/>
</dbReference>
<proteinExistence type="inferred from homology"/>
<feature type="compositionally biased region" description="Basic and acidic residues" evidence="5">
    <location>
        <begin position="390"/>
        <end position="400"/>
    </location>
</feature>
<dbReference type="PRINTS" id="PR00080">
    <property type="entry name" value="SDRFAMILY"/>
</dbReference>
<sequence>MKGRGIDLYSHPLIQTLFSISQLLNQRPSGNLPPKYAPTHLARDRLFLWLGEIFVSSIVARGDRVIATARNASDISHFKSENIAILDLDITSSQEGIDKVQSTLGLFGEIDVLVNNVGYIEGGPFEELPYLVQFETNFFGPPKVTRAILPHFREKRGGTVVYVSSKAGFVGEVSASAYCNSKFALEGVVESMQNEIASFGIKSILIELGFFRTRLLDDKSLKQMNSPINDYIELDRGIQKWLANMKGAQPGDPKKAVELVIDSARSEGLAKNKEVPIRLPLGSDSLAVIRAKCLQLGCPFAYLHNAGNDANFTLRALLLQGIKALENEIRDIIGKRGTLEGIETLGSIAAIPESMTMVGRLQTNSELEMRNANEGKGRQRKERRLQMIRIPKEQEQIREARRQKRLHATPEKLMSLEREDELRRR</sequence>
<evidence type="ECO:0000256" key="1">
    <source>
        <dbReference type="ARBA" id="ARBA00006484"/>
    </source>
</evidence>
<name>A0A8H4RJH6_9HELO</name>
<dbReference type="PANTHER" id="PTHR43976:SF16">
    <property type="entry name" value="SHORT-CHAIN DEHYDROGENASE_REDUCTASE FAMILY PROTEIN"/>
    <property type="match status" value="1"/>
</dbReference>
<dbReference type="InterPro" id="IPR002347">
    <property type="entry name" value="SDR_fam"/>
</dbReference>
<dbReference type="PANTHER" id="PTHR43976">
    <property type="entry name" value="SHORT CHAIN DEHYDROGENASE"/>
    <property type="match status" value="1"/>
</dbReference>
<comment type="similarity">
    <text evidence="1 4">Belongs to the short-chain dehydrogenases/reductases (SDR) family.</text>
</comment>
<feature type="compositionally biased region" description="Basic and acidic residues" evidence="5">
    <location>
        <begin position="367"/>
        <end position="377"/>
    </location>
</feature>
<evidence type="ECO:0000256" key="2">
    <source>
        <dbReference type="ARBA" id="ARBA00022857"/>
    </source>
</evidence>
<keyword evidence="7" id="KW-1185">Reference proteome</keyword>
<dbReference type="Gene3D" id="3.40.50.720">
    <property type="entry name" value="NAD(P)-binding Rossmann-like Domain"/>
    <property type="match status" value="1"/>
</dbReference>
<evidence type="ECO:0000313" key="7">
    <source>
        <dbReference type="Proteomes" id="UP000566819"/>
    </source>
</evidence>
<feature type="compositionally biased region" description="Basic and acidic residues" evidence="5">
    <location>
        <begin position="408"/>
        <end position="425"/>
    </location>
</feature>
<dbReference type="GO" id="GO:0016491">
    <property type="term" value="F:oxidoreductase activity"/>
    <property type="evidence" value="ECO:0007669"/>
    <property type="project" value="UniProtKB-KW"/>
</dbReference>
<dbReference type="InterPro" id="IPR036291">
    <property type="entry name" value="NAD(P)-bd_dom_sf"/>
</dbReference>
<dbReference type="AlphaFoldDB" id="A0A8H4RJH6"/>
<dbReference type="PROSITE" id="PS00061">
    <property type="entry name" value="ADH_SHORT"/>
    <property type="match status" value="1"/>
</dbReference>
<dbReference type="SUPFAM" id="SSF51735">
    <property type="entry name" value="NAD(P)-binding Rossmann-fold domains"/>
    <property type="match status" value="1"/>
</dbReference>
<dbReference type="InterPro" id="IPR020904">
    <property type="entry name" value="Sc_DH/Rdtase_CS"/>
</dbReference>
<gene>
    <name evidence="6" type="ORF">G7Y89_g8360</name>
</gene>
<accession>A0A8H4RJH6</accession>
<dbReference type="OrthoDB" id="1274115at2759"/>
<reference evidence="6 7" key="1">
    <citation type="submission" date="2020-03" db="EMBL/GenBank/DDBJ databases">
        <title>Draft Genome Sequence of Cudoniella acicularis.</title>
        <authorList>
            <person name="Buettner E."/>
            <person name="Kellner H."/>
        </authorList>
    </citation>
    <scope>NUCLEOTIDE SEQUENCE [LARGE SCALE GENOMIC DNA]</scope>
    <source>
        <strain evidence="6 7">DSM 108380</strain>
    </source>
</reference>
<evidence type="ECO:0000256" key="5">
    <source>
        <dbReference type="SAM" id="MobiDB-lite"/>
    </source>
</evidence>
<comment type="caution">
    <text evidence="6">The sequence shown here is derived from an EMBL/GenBank/DDBJ whole genome shotgun (WGS) entry which is preliminary data.</text>
</comment>
<evidence type="ECO:0000313" key="6">
    <source>
        <dbReference type="EMBL" id="KAF4629784.1"/>
    </source>
</evidence>
<keyword evidence="2" id="KW-0521">NADP</keyword>
<organism evidence="6 7">
    <name type="scientific">Cudoniella acicularis</name>
    <dbReference type="NCBI Taxonomy" id="354080"/>
    <lineage>
        <taxon>Eukaryota</taxon>
        <taxon>Fungi</taxon>
        <taxon>Dikarya</taxon>
        <taxon>Ascomycota</taxon>
        <taxon>Pezizomycotina</taxon>
        <taxon>Leotiomycetes</taxon>
        <taxon>Helotiales</taxon>
        <taxon>Tricladiaceae</taxon>
        <taxon>Cudoniella</taxon>
    </lineage>
</organism>
<keyword evidence="3" id="KW-0560">Oxidoreductase</keyword>